<dbReference type="Proteomes" id="UP001367508">
    <property type="component" value="Unassembled WGS sequence"/>
</dbReference>
<reference evidence="1 2" key="1">
    <citation type="submission" date="2024-01" db="EMBL/GenBank/DDBJ databases">
        <title>The genomes of 5 underutilized Papilionoideae crops provide insights into root nodulation and disease resistanc.</title>
        <authorList>
            <person name="Jiang F."/>
        </authorList>
    </citation>
    <scope>NUCLEOTIDE SEQUENCE [LARGE SCALE GENOMIC DNA]</scope>
    <source>
        <strain evidence="1">LVBAO_FW01</strain>
        <tissue evidence="1">Leaves</tissue>
    </source>
</reference>
<evidence type="ECO:0000313" key="2">
    <source>
        <dbReference type="Proteomes" id="UP001367508"/>
    </source>
</evidence>
<organism evidence="1 2">
    <name type="scientific">Canavalia gladiata</name>
    <name type="common">Sword bean</name>
    <name type="synonym">Dolichos gladiatus</name>
    <dbReference type="NCBI Taxonomy" id="3824"/>
    <lineage>
        <taxon>Eukaryota</taxon>
        <taxon>Viridiplantae</taxon>
        <taxon>Streptophyta</taxon>
        <taxon>Embryophyta</taxon>
        <taxon>Tracheophyta</taxon>
        <taxon>Spermatophyta</taxon>
        <taxon>Magnoliopsida</taxon>
        <taxon>eudicotyledons</taxon>
        <taxon>Gunneridae</taxon>
        <taxon>Pentapetalae</taxon>
        <taxon>rosids</taxon>
        <taxon>fabids</taxon>
        <taxon>Fabales</taxon>
        <taxon>Fabaceae</taxon>
        <taxon>Papilionoideae</taxon>
        <taxon>50 kb inversion clade</taxon>
        <taxon>NPAAA clade</taxon>
        <taxon>indigoferoid/millettioid clade</taxon>
        <taxon>Phaseoleae</taxon>
        <taxon>Canavalia</taxon>
    </lineage>
</organism>
<accession>A0AAN9N0N8</accession>
<proteinExistence type="predicted"/>
<dbReference type="AlphaFoldDB" id="A0AAN9N0N8"/>
<keyword evidence="2" id="KW-1185">Reference proteome</keyword>
<name>A0AAN9N0N8_CANGL</name>
<comment type="caution">
    <text evidence="1">The sequence shown here is derived from an EMBL/GenBank/DDBJ whole genome shotgun (WGS) entry which is preliminary data.</text>
</comment>
<protein>
    <submittedName>
        <fullName evidence="1">Uncharacterized protein</fullName>
    </submittedName>
</protein>
<evidence type="ECO:0000313" key="1">
    <source>
        <dbReference type="EMBL" id="KAK7361539.1"/>
    </source>
</evidence>
<sequence length="170" mass="19003">MESSLRKGSRLVRGNFEKMGQNSIFSEAGKFVVLSELRLRHVCDNIWYESEKGRGRATAKNADVHKDWGLMSNRTSSLACAAEEVQEWCSNPTPHNFDFKVLFQVMCASHAGKWTSPLMCQAHAPHMTMAKAVPEVGVLSYRYTNWAAPNLVIRASSIGAQQTQGRRKVS</sequence>
<dbReference type="EMBL" id="JAYMYQ010000001">
    <property type="protein sequence ID" value="KAK7361539.1"/>
    <property type="molecule type" value="Genomic_DNA"/>
</dbReference>
<gene>
    <name evidence="1" type="ORF">VNO77_03608</name>
</gene>